<dbReference type="PANTHER" id="PTHR23005:SF4">
    <property type="entry name" value="OXYGEN-REGULATED PROTEIN 1"/>
    <property type="match status" value="1"/>
</dbReference>
<dbReference type="GO" id="GO:0042461">
    <property type="term" value="P:photoreceptor cell development"/>
    <property type="evidence" value="ECO:0007669"/>
    <property type="project" value="TreeGrafter"/>
</dbReference>
<accession>A0A6G0IHT2</accession>
<gene>
    <name evidence="2" type="ORF">D5F01_LYC10346</name>
</gene>
<feature type="compositionally biased region" description="Basic residues" evidence="1">
    <location>
        <begin position="213"/>
        <end position="224"/>
    </location>
</feature>
<dbReference type="EMBL" id="REGW02000010">
    <property type="protein sequence ID" value="KAE8290756.1"/>
    <property type="molecule type" value="Genomic_DNA"/>
</dbReference>
<feature type="compositionally biased region" description="Low complexity" evidence="1">
    <location>
        <begin position="94"/>
        <end position="104"/>
    </location>
</feature>
<feature type="compositionally biased region" description="Polar residues" evidence="1">
    <location>
        <begin position="105"/>
        <end position="115"/>
    </location>
</feature>
<name>A0A6G0IHT2_LARCR</name>
<evidence type="ECO:0000313" key="2">
    <source>
        <dbReference type="EMBL" id="KAE8290756.1"/>
    </source>
</evidence>
<dbReference type="GO" id="GO:0035082">
    <property type="term" value="P:axoneme assembly"/>
    <property type="evidence" value="ECO:0007669"/>
    <property type="project" value="TreeGrafter"/>
</dbReference>
<feature type="region of interest" description="Disordered" evidence="1">
    <location>
        <begin position="23"/>
        <end position="42"/>
    </location>
</feature>
<sequence length="369" mass="40501">MNGPLHHHGGSLETSVNHRHTPVETCENGRQDSDHHSCILPQEDDIEKSFRVNQDGSMTVEMKVHLTIKEEELLQWTTTLSRSSLSKRTVCASISESGSSSPDSNNAIAKDSSSISEDERKEENHPAGAGKGVGFNDKQAYEGYTSTASGKAKTGFRRTPTPGPRHVSKKGSVESVKMVTESEVQESTLGHYSYMERTADGETTEGYCVLKHSSSKRPIPKPRRSASAGGSKKSCNSSIRSSEVAECIRRASDTNTTPGLEKSNSLPDFPMQVASVFGSSCKAFLSFLSVMTLRDNLTGSIQEDGNQSRSVSEAMLMMESLQKISAIGDEEEQRASLTDLQSRASSQFRERWRDFQILRERLESEPLSP</sequence>
<feature type="region of interest" description="Disordered" evidence="1">
    <location>
        <begin position="94"/>
        <end position="184"/>
    </location>
</feature>
<dbReference type="AlphaFoldDB" id="A0A6G0IHT2"/>
<organism evidence="2 3">
    <name type="scientific">Larimichthys crocea</name>
    <name type="common">Large yellow croaker</name>
    <name type="synonym">Pseudosciaena crocea</name>
    <dbReference type="NCBI Taxonomy" id="215358"/>
    <lineage>
        <taxon>Eukaryota</taxon>
        <taxon>Metazoa</taxon>
        <taxon>Chordata</taxon>
        <taxon>Craniata</taxon>
        <taxon>Vertebrata</taxon>
        <taxon>Euteleostomi</taxon>
        <taxon>Actinopterygii</taxon>
        <taxon>Neopterygii</taxon>
        <taxon>Teleostei</taxon>
        <taxon>Neoteleostei</taxon>
        <taxon>Acanthomorphata</taxon>
        <taxon>Eupercaria</taxon>
        <taxon>Sciaenidae</taxon>
        <taxon>Larimichthys</taxon>
    </lineage>
</organism>
<protein>
    <submittedName>
        <fullName evidence="2">Oxygen-regulated protein 1 Retinitis pigmentosa RP1 protein-like protein</fullName>
    </submittedName>
</protein>
<feature type="region of interest" description="Disordered" evidence="1">
    <location>
        <begin position="211"/>
        <end position="237"/>
    </location>
</feature>
<dbReference type="PANTHER" id="PTHR23005">
    <property type="entry name" value="RETINITIS PIGMENTOSA 1 PROTEIN"/>
    <property type="match status" value="1"/>
</dbReference>
<proteinExistence type="predicted"/>
<reference evidence="2 3" key="1">
    <citation type="submission" date="2019-07" db="EMBL/GenBank/DDBJ databases">
        <title>Chromosome genome assembly for large yellow croaker.</title>
        <authorList>
            <person name="Xiao S."/>
        </authorList>
    </citation>
    <scope>NUCLEOTIDE SEQUENCE [LARGE SCALE GENOMIC DNA]</scope>
    <source>
        <strain evidence="2">JMULYC20181020</strain>
        <tissue evidence="2">Muscle</tissue>
    </source>
</reference>
<evidence type="ECO:0000313" key="3">
    <source>
        <dbReference type="Proteomes" id="UP000424527"/>
    </source>
</evidence>
<keyword evidence="3" id="KW-1185">Reference proteome</keyword>
<dbReference type="GO" id="GO:0060041">
    <property type="term" value="P:retina development in camera-type eye"/>
    <property type="evidence" value="ECO:0007669"/>
    <property type="project" value="TreeGrafter"/>
</dbReference>
<feature type="compositionally biased region" description="Basic and acidic residues" evidence="1">
    <location>
        <begin position="27"/>
        <end position="37"/>
    </location>
</feature>
<dbReference type="Proteomes" id="UP000424527">
    <property type="component" value="Unassembled WGS sequence"/>
</dbReference>
<evidence type="ECO:0000256" key="1">
    <source>
        <dbReference type="SAM" id="MobiDB-lite"/>
    </source>
</evidence>
<dbReference type="GO" id="GO:0005930">
    <property type="term" value="C:axoneme"/>
    <property type="evidence" value="ECO:0007669"/>
    <property type="project" value="TreeGrafter"/>
</dbReference>
<comment type="caution">
    <text evidence="2">The sequence shown here is derived from an EMBL/GenBank/DDBJ whole genome shotgun (WGS) entry which is preliminary data.</text>
</comment>